<keyword evidence="13" id="KW-0067">ATP-binding</keyword>
<evidence type="ECO:0000256" key="9">
    <source>
        <dbReference type="ARBA" id="ARBA00022729"/>
    </source>
</evidence>
<reference evidence="21" key="2">
    <citation type="submission" date="2013-12" db="EMBL/GenBank/DDBJ databases">
        <authorList>
            <person name="Yu Y."/>
            <person name="Lee S."/>
            <person name="de Baynast K."/>
            <person name="Wissotski M."/>
            <person name="Liu L."/>
            <person name="Talag J."/>
            <person name="Goicoechea J."/>
            <person name="Angelova A."/>
            <person name="Jetty R."/>
            <person name="Kudrna D."/>
            <person name="Golser W."/>
            <person name="Rivera L."/>
            <person name="Zhang J."/>
            <person name="Wing R."/>
        </authorList>
    </citation>
    <scope>NUCLEOTIDE SEQUENCE</scope>
</reference>
<reference evidence="20 21" key="1">
    <citation type="submission" date="2012-08" db="EMBL/GenBank/DDBJ databases">
        <title>Oryza genome evolution.</title>
        <authorList>
            <person name="Wing R.A."/>
        </authorList>
    </citation>
    <scope>NUCLEOTIDE SEQUENCE</scope>
</reference>
<dbReference type="EC" id="2.7.11.1" evidence="3"/>
<comment type="similarity">
    <text evidence="2">Belongs to the RLP family.</text>
</comment>
<dbReference type="Pfam" id="PF13855">
    <property type="entry name" value="LRR_8"/>
    <property type="match status" value="3"/>
</dbReference>
<keyword evidence="7" id="KW-1070">Brassinosteroid signaling pathway</keyword>
<evidence type="ECO:0000256" key="17">
    <source>
        <dbReference type="ARBA" id="ARBA00047899"/>
    </source>
</evidence>
<dbReference type="InterPro" id="IPR051502">
    <property type="entry name" value="RLP_Defense_Trigger"/>
</dbReference>
<dbReference type="SUPFAM" id="SSF52058">
    <property type="entry name" value="L domain-like"/>
    <property type="match status" value="3"/>
</dbReference>
<evidence type="ECO:0000256" key="11">
    <source>
        <dbReference type="ARBA" id="ARBA00022741"/>
    </source>
</evidence>
<keyword evidence="12" id="KW-0418">Kinase</keyword>
<evidence type="ECO:0000256" key="7">
    <source>
        <dbReference type="ARBA" id="ARBA00022626"/>
    </source>
</evidence>
<name>A0A0D9WMI8_9ORYZ</name>
<dbReference type="FunFam" id="3.80.10.10:FF:000095">
    <property type="entry name" value="LRR receptor-like serine/threonine-protein kinase GSO1"/>
    <property type="match status" value="1"/>
</dbReference>
<reference evidence="20" key="3">
    <citation type="submission" date="2015-04" db="UniProtKB">
        <authorList>
            <consortium name="EnsemblPlants"/>
        </authorList>
    </citation>
    <scope>IDENTIFICATION</scope>
</reference>
<evidence type="ECO:0000256" key="5">
    <source>
        <dbReference type="ARBA" id="ARBA00022527"/>
    </source>
</evidence>
<evidence type="ECO:0000256" key="16">
    <source>
        <dbReference type="ARBA" id="ARBA00023180"/>
    </source>
</evidence>
<dbReference type="PANTHER" id="PTHR48062">
    <property type="entry name" value="RECEPTOR-LIKE PROTEIN 14"/>
    <property type="match status" value="1"/>
</dbReference>
<dbReference type="GO" id="GO:0009742">
    <property type="term" value="P:brassinosteroid mediated signaling pathway"/>
    <property type="evidence" value="ECO:0007669"/>
    <property type="project" value="UniProtKB-KW"/>
</dbReference>
<organism evidence="20 21">
    <name type="scientific">Leersia perrieri</name>
    <dbReference type="NCBI Taxonomy" id="77586"/>
    <lineage>
        <taxon>Eukaryota</taxon>
        <taxon>Viridiplantae</taxon>
        <taxon>Streptophyta</taxon>
        <taxon>Embryophyta</taxon>
        <taxon>Tracheophyta</taxon>
        <taxon>Spermatophyta</taxon>
        <taxon>Magnoliopsida</taxon>
        <taxon>Liliopsida</taxon>
        <taxon>Poales</taxon>
        <taxon>Poaceae</taxon>
        <taxon>BOP clade</taxon>
        <taxon>Oryzoideae</taxon>
        <taxon>Oryzeae</taxon>
        <taxon>Oryzinae</taxon>
        <taxon>Leersia</taxon>
    </lineage>
</organism>
<dbReference type="Gene3D" id="3.80.10.10">
    <property type="entry name" value="Ribonuclease Inhibitor"/>
    <property type="match status" value="5"/>
</dbReference>
<keyword evidence="14 19" id="KW-1133">Transmembrane helix</keyword>
<keyword evidence="15 19" id="KW-0472">Membrane</keyword>
<keyword evidence="9" id="KW-0732">Signal</keyword>
<keyword evidence="21" id="KW-1185">Reference proteome</keyword>
<evidence type="ECO:0000256" key="13">
    <source>
        <dbReference type="ARBA" id="ARBA00022840"/>
    </source>
</evidence>
<comment type="catalytic activity">
    <reaction evidence="17">
        <text>L-threonyl-[protein] + ATP = O-phospho-L-threonyl-[protein] + ADP + H(+)</text>
        <dbReference type="Rhea" id="RHEA:46608"/>
        <dbReference type="Rhea" id="RHEA-COMP:11060"/>
        <dbReference type="Rhea" id="RHEA-COMP:11605"/>
        <dbReference type="ChEBI" id="CHEBI:15378"/>
        <dbReference type="ChEBI" id="CHEBI:30013"/>
        <dbReference type="ChEBI" id="CHEBI:30616"/>
        <dbReference type="ChEBI" id="CHEBI:61977"/>
        <dbReference type="ChEBI" id="CHEBI:456216"/>
        <dbReference type="EC" id="2.7.11.1"/>
    </reaction>
</comment>
<dbReference type="PROSITE" id="PS51450">
    <property type="entry name" value="LRR"/>
    <property type="match status" value="4"/>
</dbReference>
<feature type="transmembrane region" description="Helical" evidence="19">
    <location>
        <begin position="785"/>
        <end position="808"/>
    </location>
</feature>
<keyword evidence="5" id="KW-0723">Serine/threonine-protein kinase</keyword>
<evidence type="ECO:0000256" key="10">
    <source>
        <dbReference type="ARBA" id="ARBA00022737"/>
    </source>
</evidence>
<evidence type="ECO:0000256" key="2">
    <source>
        <dbReference type="ARBA" id="ARBA00009592"/>
    </source>
</evidence>
<dbReference type="EnsemblPlants" id="LPERR06G04650.1">
    <property type="protein sequence ID" value="LPERR06G04650.1"/>
    <property type="gene ID" value="LPERR06G04650"/>
</dbReference>
<evidence type="ECO:0000256" key="1">
    <source>
        <dbReference type="ARBA" id="ARBA00004162"/>
    </source>
</evidence>
<evidence type="ECO:0000256" key="18">
    <source>
        <dbReference type="ARBA" id="ARBA00048679"/>
    </source>
</evidence>
<dbReference type="eggNOG" id="KOG0619">
    <property type="taxonomic scope" value="Eukaryota"/>
</dbReference>
<keyword evidence="16" id="KW-0325">Glycoprotein</keyword>
<dbReference type="FunFam" id="3.80.10.10:FF:000111">
    <property type="entry name" value="LRR receptor-like serine/threonine-protein kinase ERECTA"/>
    <property type="match status" value="1"/>
</dbReference>
<dbReference type="SMART" id="SM00369">
    <property type="entry name" value="LRR_TYP"/>
    <property type="match status" value="7"/>
</dbReference>
<comment type="subcellular location">
    <subcellularLocation>
        <location evidence="1">Cell membrane</location>
        <topology evidence="1">Single-pass membrane protein</topology>
    </subcellularLocation>
</comment>
<dbReference type="PRINTS" id="PR00019">
    <property type="entry name" value="LEURICHRPT"/>
</dbReference>
<evidence type="ECO:0000256" key="8">
    <source>
        <dbReference type="ARBA" id="ARBA00022692"/>
    </source>
</evidence>
<dbReference type="InterPro" id="IPR032675">
    <property type="entry name" value="LRR_dom_sf"/>
</dbReference>
<evidence type="ECO:0000313" key="20">
    <source>
        <dbReference type="EnsemblPlants" id="LPERR06G04650.1"/>
    </source>
</evidence>
<evidence type="ECO:0000256" key="14">
    <source>
        <dbReference type="ARBA" id="ARBA00022989"/>
    </source>
</evidence>
<evidence type="ECO:0000256" key="15">
    <source>
        <dbReference type="ARBA" id="ARBA00023136"/>
    </source>
</evidence>
<dbReference type="Gramene" id="LPERR06G04650.1">
    <property type="protein sequence ID" value="LPERR06G04650.1"/>
    <property type="gene ID" value="LPERR06G04650"/>
</dbReference>
<dbReference type="AlphaFoldDB" id="A0A0D9WMI8"/>
<evidence type="ECO:0000256" key="19">
    <source>
        <dbReference type="SAM" id="Phobius"/>
    </source>
</evidence>
<evidence type="ECO:0000313" key="21">
    <source>
        <dbReference type="Proteomes" id="UP000032180"/>
    </source>
</evidence>
<sequence>MEQETTRCLHEDRRHLMDIYNNFHWLDDWHWPQWISNNSDCCQCWGVTCSSRTGRVTGLDLSVPYPWWEYPLPDNGLINCSLFLPFSELQILSLSNAGIRGCMPGAGFEVLSDLPKLQILDLSGNKLNDNIGNISRAICKRSLRELHVNGNLFWGEIPSCIRNLTSLRVLDLSNNLLTARFPTHNFANMTSLVQLSLSHNQLKGILSLNSFSNHLQLKYLGLSSNSDSFQVQTENPATNISGQLHALELSNCNLNGNSGVIPSFLSHQHRLYLIDISNNNLSGYFPTWLLENNIYLMYLNLKQNSFFGPLILPSKLNKNFLWLDASCNMLSKELPVDINITFPYVNQLNLSRNSFQGTLPSAFSYLENLLTLDLSYNNISDISACFSRLVLMSHIVLNDNNFSGEIPTSICSSLDISVVDFSNNKLNGSIPNCLAQNDLLYSLNLRGNHLTGSIPTGLSSLLNLQFLDLSKNHLSGPVPSLPNLTYLHLSENELNGTFPLIGPFNTNLKTMDLRYNKFSGAIPSCIDKTYPELRILLLKGNMFEGMIPNEVCRLKYLRLLDLCNNMLSGLIPSCLSNMGLYGDFYSFEYTMFNVLDNMHYRPVIFKNITQSGFLKFYSTLFELDQEEFTTKGREDNYKGNILSYMSGVDFSSNQLEGPIPESIGSMQWLRALNFSNNSFSGSVPNSISNLSNLESLDLSHNRLNGQLSPQLAELKSLEVFSVAYNNLSGPTLGTKGQFITFGRSSYEGNPYLCGPPLLKSCSATPEPSSLQHEQDEDDDDKVGDLILFGGSALFYVVGFWASLAVLYFKRSWRVSLFLAVDRFSDPLMVRIAILSRRIGGTN</sequence>
<evidence type="ECO:0000256" key="4">
    <source>
        <dbReference type="ARBA" id="ARBA00022475"/>
    </source>
</evidence>
<dbReference type="GO" id="GO:0005524">
    <property type="term" value="F:ATP binding"/>
    <property type="evidence" value="ECO:0007669"/>
    <property type="project" value="UniProtKB-KW"/>
</dbReference>
<dbReference type="GO" id="GO:0004674">
    <property type="term" value="F:protein serine/threonine kinase activity"/>
    <property type="evidence" value="ECO:0007669"/>
    <property type="project" value="UniProtKB-KW"/>
</dbReference>
<evidence type="ECO:0000256" key="12">
    <source>
        <dbReference type="ARBA" id="ARBA00022777"/>
    </source>
</evidence>
<keyword evidence="8 19" id="KW-0812">Transmembrane</keyword>
<proteinExistence type="inferred from homology"/>
<evidence type="ECO:0000256" key="6">
    <source>
        <dbReference type="ARBA" id="ARBA00022614"/>
    </source>
</evidence>
<keyword evidence="6" id="KW-0433">Leucine-rich repeat</keyword>
<protein>
    <recommendedName>
        <fullName evidence="3">non-specific serine/threonine protein kinase</fullName>
        <ecNumber evidence="3">2.7.11.1</ecNumber>
    </recommendedName>
</protein>
<dbReference type="Pfam" id="PF00560">
    <property type="entry name" value="LRR_1"/>
    <property type="match status" value="5"/>
</dbReference>
<keyword evidence="4" id="KW-1003">Cell membrane</keyword>
<dbReference type="PANTHER" id="PTHR48062:SF52">
    <property type="entry name" value="RECEPTOR-LIKE PROTEIN 8-RELATED"/>
    <property type="match status" value="1"/>
</dbReference>
<dbReference type="GO" id="GO:0005886">
    <property type="term" value="C:plasma membrane"/>
    <property type="evidence" value="ECO:0007669"/>
    <property type="project" value="UniProtKB-SubCell"/>
</dbReference>
<keyword evidence="10" id="KW-0677">Repeat</keyword>
<dbReference type="Proteomes" id="UP000032180">
    <property type="component" value="Chromosome 6"/>
</dbReference>
<dbReference type="STRING" id="77586.A0A0D9WMI8"/>
<keyword evidence="11" id="KW-0547">Nucleotide-binding</keyword>
<dbReference type="InterPro" id="IPR001611">
    <property type="entry name" value="Leu-rich_rpt"/>
</dbReference>
<dbReference type="HOGENOM" id="CLU_000288_18_3_1"/>
<keyword evidence="5" id="KW-0808">Transferase</keyword>
<dbReference type="SMART" id="SM00365">
    <property type="entry name" value="LRR_SD22"/>
    <property type="match status" value="6"/>
</dbReference>
<dbReference type="InterPro" id="IPR003591">
    <property type="entry name" value="Leu-rich_rpt_typical-subtyp"/>
</dbReference>
<comment type="catalytic activity">
    <reaction evidence="18">
        <text>L-seryl-[protein] + ATP = O-phospho-L-seryl-[protein] + ADP + H(+)</text>
        <dbReference type="Rhea" id="RHEA:17989"/>
        <dbReference type="Rhea" id="RHEA-COMP:9863"/>
        <dbReference type="Rhea" id="RHEA-COMP:11604"/>
        <dbReference type="ChEBI" id="CHEBI:15378"/>
        <dbReference type="ChEBI" id="CHEBI:29999"/>
        <dbReference type="ChEBI" id="CHEBI:30616"/>
        <dbReference type="ChEBI" id="CHEBI:83421"/>
        <dbReference type="ChEBI" id="CHEBI:456216"/>
        <dbReference type="EC" id="2.7.11.1"/>
    </reaction>
</comment>
<evidence type="ECO:0000256" key="3">
    <source>
        <dbReference type="ARBA" id="ARBA00012513"/>
    </source>
</evidence>
<accession>A0A0D9WMI8</accession>